<dbReference type="Proteomes" id="UP001499843">
    <property type="component" value="Unassembled WGS sequence"/>
</dbReference>
<dbReference type="RefSeq" id="WP_344489993.1">
    <property type="nucleotide sequence ID" value="NZ_BAAAQX010000035.1"/>
</dbReference>
<comment type="catalytic activity">
    <reaction evidence="3">
        <text>[protein]-L-glutamate 5-O-methyl ester + H2O = L-glutamyl-[protein] + methanol + H(+)</text>
        <dbReference type="Rhea" id="RHEA:23236"/>
        <dbReference type="Rhea" id="RHEA-COMP:10208"/>
        <dbReference type="Rhea" id="RHEA-COMP:10311"/>
        <dbReference type="ChEBI" id="CHEBI:15377"/>
        <dbReference type="ChEBI" id="CHEBI:15378"/>
        <dbReference type="ChEBI" id="CHEBI:17790"/>
        <dbReference type="ChEBI" id="CHEBI:29973"/>
        <dbReference type="ChEBI" id="CHEBI:82795"/>
        <dbReference type="EC" id="3.1.1.61"/>
    </reaction>
</comment>
<evidence type="ECO:0000256" key="3">
    <source>
        <dbReference type="ARBA" id="ARBA00048267"/>
    </source>
</evidence>
<protein>
    <recommendedName>
        <fullName evidence="2">protein-glutamate methylesterase</fullName>
        <ecNumber evidence="2">3.1.1.61</ecNumber>
    </recommendedName>
</protein>
<name>A0ABP5PQ28_9ACTN</name>
<dbReference type="CDD" id="cd16433">
    <property type="entry name" value="CheB"/>
    <property type="match status" value="1"/>
</dbReference>
<evidence type="ECO:0000259" key="5">
    <source>
        <dbReference type="PROSITE" id="PS50122"/>
    </source>
</evidence>
<accession>A0ABP5PQ28</accession>
<keyword evidence="7" id="KW-1185">Reference proteome</keyword>
<gene>
    <name evidence="6" type="ORF">GCM10009850_092260</name>
</gene>
<dbReference type="Pfam" id="PF01339">
    <property type="entry name" value="CheB_methylest"/>
    <property type="match status" value="1"/>
</dbReference>
<keyword evidence="4" id="KW-0145">Chemotaxis</keyword>
<keyword evidence="1 4" id="KW-0378">Hydrolase</keyword>
<dbReference type="PROSITE" id="PS50122">
    <property type="entry name" value="CHEB"/>
    <property type="match status" value="1"/>
</dbReference>
<evidence type="ECO:0000256" key="4">
    <source>
        <dbReference type="PROSITE-ProRule" id="PRU00050"/>
    </source>
</evidence>
<feature type="active site" evidence="4">
    <location>
        <position position="53"/>
    </location>
</feature>
<sequence>MVSATDRPGPASTGRAACPVVALVSSAGGLIATGTVLSGLPSALEAAVIVLQHMAPDHKSLLPEILSRRTGLPVAAAYDGQPLTPGRVAVAPPGRHLLVSGDRRLALIPSGPFPPSRPSADLLLVSLALAAGPDAIAVVLSGKGNDSATGAAAVHRFGGTVVATDAATSNHFDMPAACIVQDETVDHVVPLDQVAPLLVGLLRRPRLGAGTPG</sequence>
<feature type="active site" evidence="4">
    <location>
        <position position="146"/>
    </location>
</feature>
<proteinExistence type="predicted"/>
<comment type="caution">
    <text evidence="6">The sequence shown here is derived from an EMBL/GenBank/DDBJ whole genome shotgun (WGS) entry which is preliminary data.</text>
</comment>
<evidence type="ECO:0000256" key="1">
    <source>
        <dbReference type="ARBA" id="ARBA00022801"/>
    </source>
</evidence>
<reference evidence="7" key="1">
    <citation type="journal article" date="2019" name="Int. J. Syst. Evol. Microbiol.">
        <title>The Global Catalogue of Microorganisms (GCM) 10K type strain sequencing project: providing services to taxonomists for standard genome sequencing and annotation.</title>
        <authorList>
            <consortium name="The Broad Institute Genomics Platform"/>
            <consortium name="The Broad Institute Genome Sequencing Center for Infectious Disease"/>
            <person name="Wu L."/>
            <person name="Ma J."/>
        </authorList>
    </citation>
    <scope>NUCLEOTIDE SEQUENCE [LARGE SCALE GENOMIC DNA]</scope>
    <source>
        <strain evidence="7">JCM 16114</strain>
    </source>
</reference>
<evidence type="ECO:0000313" key="7">
    <source>
        <dbReference type="Proteomes" id="UP001499843"/>
    </source>
</evidence>
<dbReference type="Gene3D" id="3.40.50.180">
    <property type="entry name" value="Methylesterase CheB, C-terminal domain"/>
    <property type="match status" value="1"/>
</dbReference>
<feature type="active site" evidence="4">
    <location>
        <position position="26"/>
    </location>
</feature>
<dbReference type="PANTHER" id="PTHR42872:SF6">
    <property type="entry name" value="PROTEIN-GLUTAMATE METHYLESTERASE_PROTEIN-GLUTAMINE GLUTAMINASE"/>
    <property type="match status" value="1"/>
</dbReference>
<dbReference type="EC" id="3.1.1.61" evidence="2"/>
<evidence type="ECO:0000313" key="6">
    <source>
        <dbReference type="EMBL" id="GAA2213763.1"/>
    </source>
</evidence>
<dbReference type="SUPFAM" id="SSF52738">
    <property type="entry name" value="Methylesterase CheB, C-terminal domain"/>
    <property type="match status" value="1"/>
</dbReference>
<feature type="domain" description="CheB-type methylesterase" evidence="5">
    <location>
        <begin position="8"/>
        <end position="179"/>
    </location>
</feature>
<dbReference type="InterPro" id="IPR000673">
    <property type="entry name" value="Sig_transdc_resp-reg_Me-estase"/>
</dbReference>
<dbReference type="PANTHER" id="PTHR42872">
    <property type="entry name" value="PROTEIN-GLUTAMATE METHYLESTERASE/PROTEIN-GLUTAMINE GLUTAMINASE"/>
    <property type="match status" value="1"/>
</dbReference>
<organism evidence="6 7">
    <name type="scientific">Nonomuraea monospora</name>
    <dbReference type="NCBI Taxonomy" id="568818"/>
    <lineage>
        <taxon>Bacteria</taxon>
        <taxon>Bacillati</taxon>
        <taxon>Actinomycetota</taxon>
        <taxon>Actinomycetes</taxon>
        <taxon>Streptosporangiales</taxon>
        <taxon>Streptosporangiaceae</taxon>
        <taxon>Nonomuraea</taxon>
    </lineage>
</organism>
<evidence type="ECO:0000256" key="2">
    <source>
        <dbReference type="ARBA" id="ARBA00039140"/>
    </source>
</evidence>
<dbReference type="EMBL" id="BAAAQX010000035">
    <property type="protein sequence ID" value="GAA2213763.1"/>
    <property type="molecule type" value="Genomic_DNA"/>
</dbReference>
<dbReference type="InterPro" id="IPR035909">
    <property type="entry name" value="CheB_C"/>
</dbReference>